<dbReference type="Gene3D" id="1.10.1660.10">
    <property type="match status" value="1"/>
</dbReference>
<dbReference type="PROSITE" id="PS50937">
    <property type="entry name" value="HTH_MERR_2"/>
    <property type="match status" value="1"/>
</dbReference>
<dbReference type="SMART" id="SM00422">
    <property type="entry name" value="HTH_MERR"/>
    <property type="match status" value="1"/>
</dbReference>
<protein>
    <submittedName>
        <fullName evidence="4">MerR family transcriptional regulator</fullName>
    </submittedName>
</protein>
<evidence type="ECO:0000259" key="3">
    <source>
        <dbReference type="PROSITE" id="PS50937"/>
    </source>
</evidence>
<evidence type="ECO:0000256" key="2">
    <source>
        <dbReference type="SAM" id="Coils"/>
    </source>
</evidence>
<dbReference type="InterPro" id="IPR009061">
    <property type="entry name" value="DNA-bd_dom_put_sf"/>
</dbReference>
<dbReference type="PANTHER" id="PTHR30204">
    <property type="entry name" value="REDOX-CYCLING DRUG-SENSING TRANSCRIPTIONAL ACTIVATOR SOXR"/>
    <property type="match status" value="1"/>
</dbReference>
<dbReference type="PANTHER" id="PTHR30204:SF89">
    <property type="entry name" value="HTH MERR-TYPE DOMAIN-CONTAINING PROTEIN"/>
    <property type="match status" value="1"/>
</dbReference>
<feature type="domain" description="HTH merR-type" evidence="3">
    <location>
        <begin position="33"/>
        <end position="90"/>
    </location>
</feature>
<sequence>MSSVAIRSGASGSIPKLSIGQVLQRLASEHPELTPSKIRFLEEQGLVHPARTAAGYRKFSESDVQRIRTVLSLQRDHYLPLKVIGEYLDAIDRGETPPVPGVAPAATSSLTTGTPLTREELLRRSGASRELLDSAHSAGLIVRTTRYGDDELALLTTLVTLDRNGIQPRHLRPFRTAMQHELGLIEQVVNPMLRKNSKAAREQAERKMVELSQALQQVRGAMLSQGMRDRRQS</sequence>
<keyword evidence="1" id="KW-0238">DNA-binding</keyword>
<dbReference type="Pfam" id="PF13411">
    <property type="entry name" value="MerR_1"/>
    <property type="match status" value="1"/>
</dbReference>
<proteinExistence type="predicted"/>
<comment type="caution">
    <text evidence="4">The sequence shown here is derived from an EMBL/GenBank/DDBJ whole genome shotgun (WGS) entry which is preliminary data.</text>
</comment>
<evidence type="ECO:0000313" key="4">
    <source>
        <dbReference type="EMBL" id="MFD2673745.1"/>
    </source>
</evidence>
<feature type="coiled-coil region" evidence="2">
    <location>
        <begin position="194"/>
        <end position="221"/>
    </location>
</feature>
<dbReference type="InterPro" id="IPR047057">
    <property type="entry name" value="MerR_fam"/>
</dbReference>
<organism evidence="4 5">
    <name type="scientific">Gulosibacter bifidus</name>
    <dbReference type="NCBI Taxonomy" id="272239"/>
    <lineage>
        <taxon>Bacteria</taxon>
        <taxon>Bacillati</taxon>
        <taxon>Actinomycetota</taxon>
        <taxon>Actinomycetes</taxon>
        <taxon>Micrococcales</taxon>
        <taxon>Microbacteriaceae</taxon>
        <taxon>Gulosibacter</taxon>
    </lineage>
</organism>
<keyword evidence="5" id="KW-1185">Reference proteome</keyword>
<dbReference type="InterPro" id="IPR000551">
    <property type="entry name" value="MerR-type_HTH_dom"/>
</dbReference>
<dbReference type="RefSeq" id="WP_066055426.1">
    <property type="nucleotide sequence ID" value="NZ_JBHUNF010000001.1"/>
</dbReference>
<reference evidence="5" key="1">
    <citation type="journal article" date="2019" name="Int. J. Syst. Evol. Microbiol.">
        <title>The Global Catalogue of Microorganisms (GCM) 10K type strain sequencing project: providing services to taxonomists for standard genome sequencing and annotation.</title>
        <authorList>
            <consortium name="The Broad Institute Genomics Platform"/>
            <consortium name="The Broad Institute Genome Sequencing Center for Infectious Disease"/>
            <person name="Wu L."/>
            <person name="Ma J."/>
        </authorList>
    </citation>
    <scope>NUCLEOTIDE SEQUENCE [LARGE SCALE GENOMIC DNA]</scope>
    <source>
        <strain evidence="5">TISTR 1511</strain>
    </source>
</reference>
<evidence type="ECO:0000256" key="1">
    <source>
        <dbReference type="ARBA" id="ARBA00023125"/>
    </source>
</evidence>
<gene>
    <name evidence="4" type="ORF">ACFSUQ_00270</name>
</gene>
<dbReference type="CDD" id="cd00592">
    <property type="entry name" value="HTH_MerR-like"/>
    <property type="match status" value="1"/>
</dbReference>
<name>A0ABW5RG45_9MICO</name>
<dbReference type="SUPFAM" id="SSF46955">
    <property type="entry name" value="Putative DNA-binding domain"/>
    <property type="match status" value="1"/>
</dbReference>
<evidence type="ECO:0000313" key="5">
    <source>
        <dbReference type="Proteomes" id="UP001597453"/>
    </source>
</evidence>
<dbReference type="EMBL" id="JBHUNF010000001">
    <property type="protein sequence ID" value="MFD2673745.1"/>
    <property type="molecule type" value="Genomic_DNA"/>
</dbReference>
<accession>A0ABW5RG45</accession>
<keyword evidence="2" id="KW-0175">Coiled coil</keyword>
<dbReference type="Proteomes" id="UP001597453">
    <property type="component" value="Unassembled WGS sequence"/>
</dbReference>